<organism evidence="2 3">
    <name type="scientific">Anaerobutyricum hallii</name>
    <dbReference type="NCBI Taxonomy" id="39488"/>
    <lineage>
        <taxon>Bacteria</taxon>
        <taxon>Bacillati</taxon>
        <taxon>Bacillota</taxon>
        <taxon>Clostridia</taxon>
        <taxon>Lachnospirales</taxon>
        <taxon>Lachnospiraceae</taxon>
        <taxon>Anaerobutyricum</taxon>
    </lineage>
</organism>
<dbReference type="SMART" id="SM00850">
    <property type="entry name" value="LytTR"/>
    <property type="match status" value="1"/>
</dbReference>
<dbReference type="AlphaFoldDB" id="A0A173SER4"/>
<evidence type="ECO:0000313" key="3">
    <source>
        <dbReference type="Proteomes" id="UP000095390"/>
    </source>
</evidence>
<dbReference type="PANTHER" id="PTHR37299:SF4">
    <property type="entry name" value="TRANSCRIPTIONAL REGULATOR"/>
    <property type="match status" value="1"/>
</dbReference>
<dbReference type="InterPro" id="IPR046947">
    <property type="entry name" value="LytR-like"/>
</dbReference>
<dbReference type="EMBL" id="CYYC01000008">
    <property type="protein sequence ID" value="CUM88833.1"/>
    <property type="molecule type" value="Genomic_DNA"/>
</dbReference>
<dbReference type="PANTHER" id="PTHR37299">
    <property type="entry name" value="TRANSCRIPTIONAL REGULATOR-RELATED"/>
    <property type="match status" value="1"/>
</dbReference>
<protein>
    <submittedName>
        <fullName evidence="2">Response regulator of the LytR/AlgR family</fullName>
    </submittedName>
</protein>
<dbReference type="Pfam" id="PF04397">
    <property type="entry name" value="LytTR"/>
    <property type="match status" value="1"/>
</dbReference>
<feature type="domain" description="HTH LytTR-type" evidence="1">
    <location>
        <begin position="1"/>
        <end position="83"/>
    </location>
</feature>
<dbReference type="GO" id="GO:0000156">
    <property type="term" value="F:phosphorelay response regulator activity"/>
    <property type="evidence" value="ECO:0007669"/>
    <property type="project" value="InterPro"/>
</dbReference>
<evidence type="ECO:0000313" key="2">
    <source>
        <dbReference type="EMBL" id="CUM88833.1"/>
    </source>
</evidence>
<evidence type="ECO:0000259" key="1">
    <source>
        <dbReference type="PROSITE" id="PS50930"/>
    </source>
</evidence>
<gene>
    <name evidence="2" type="ORF">ERS852578_00873</name>
</gene>
<dbReference type="RefSeq" id="WP_055182564.1">
    <property type="nucleotide sequence ID" value="NZ_CYYC01000008.1"/>
</dbReference>
<reference evidence="2 3" key="1">
    <citation type="submission" date="2015-09" db="EMBL/GenBank/DDBJ databases">
        <authorList>
            <consortium name="Pathogen Informatics"/>
        </authorList>
    </citation>
    <scope>NUCLEOTIDE SEQUENCE [LARGE SCALE GENOMIC DNA]</scope>
    <source>
        <strain evidence="2 3">2789STDY5834966</strain>
    </source>
</reference>
<dbReference type="PROSITE" id="PS50930">
    <property type="entry name" value="HTH_LYTTR"/>
    <property type="match status" value="1"/>
</dbReference>
<accession>A0A173SER4</accession>
<name>A0A173SER4_9FIRM</name>
<dbReference type="InterPro" id="IPR007492">
    <property type="entry name" value="LytTR_DNA-bd_dom"/>
</dbReference>
<dbReference type="GO" id="GO:0003677">
    <property type="term" value="F:DNA binding"/>
    <property type="evidence" value="ECO:0007669"/>
    <property type="project" value="InterPro"/>
</dbReference>
<dbReference type="Proteomes" id="UP000095390">
    <property type="component" value="Unassembled WGS sequence"/>
</dbReference>
<dbReference type="Gene3D" id="2.40.50.1020">
    <property type="entry name" value="LytTr DNA-binding domain"/>
    <property type="match status" value="1"/>
</dbReference>
<proteinExistence type="predicted"/>
<sequence>MDGNAFAYTADELYKLSGRLYQVEEDVKRSYICRASKTMLVNMDKIESVRTALNGRLYAKMENGEEILITRKYAKEIENYFMKEDDNERV</sequence>